<feature type="domain" description="Histidine kinase/HSP90-like ATPase" evidence="2">
    <location>
        <begin position="15"/>
        <end position="135"/>
    </location>
</feature>
<reference evidence="3 4" key="1">
    <citation type="submission" date="2015-07" db="EMBL/GenBank/DDBJ databases">
        <title>A draft genome sequence of Mycobacterium wolinskyi.</title>
        <authorList>
            <person name="de Man T.J."/>
            <person name="Perry K.A."/>
            <person name="Coulliette A.D."/>
            <person name="Jensen B."/>
            <person name="Toney N.C."/>
            <person name="Limbago B.M."/>
            <person name="Noble-Wang J."/>
        </authorList>
    </citation>
    <scope>NUCLEOTIDE SEQUENCE [LARGE SCALE GENOMIC DNA]</scope>
    <source>
        <strain evidence="3 4">CDC_01</strain>
    </source>
</reference>
<keyword evidence="4" id="KW-1185">Reference proteome</keyword>
<dbReference type="SUPFAM" id="SSF55874">
    <property type="entry name" value="ATPase domain of HSP90 chaperone/DNA topoisomerase II/histidine kinase"/>
    <property type="match status" value="1"/>
</dbReference>
<accession>A0A132PLJ7</accession>
<keyword evidence="1" id="KW-0723">Serine/threonine-protein kinase</keyword>
<protein>
    <submittedName>
        <fullName evidence="3">Anti-sigma regulatory factor</fullName>
    </submittedName>
</protein>
<dbReference type="Proteomes" id="UP000070612">
    <property type="component" value="Unassembled WGS sequence"/>
</dbReference>
<dbReference type="EMBL" id="LGTW01000009">
    <property type="protein sequence ID" value="KWX23221.1"/>
    <property type="molecule type" value="Genomic_DNA"/>
</dbReference>
<dbReference type="InterPro" id="IPR003594">
    <property type="entry name" value="HATPase_dom"/>
</dbReference>
<dbReference type="InterPro" id="IPR036890">
    <property type="entry name" value="HATPase_C_sf"/>
</dbReference>
<proteinExistence type="predicted"/>
<dbReference type="Pfam" id="PF13581">
    <property type="entry name" value="HATPase_c_2"/>
    <property type="match status" value="1"/>
</dbReference>
<dbReference type="Gene3D" id="3.30.565.10">
    <property type="entry name" value="Histidine kinase-like ATPase, C-terminal domain"/>
    <property type="match status" value="1"/>
</dbReference>
<keyword evidence="1" id="KW-0808">Transferase</keyword>
<dbReference type="PANTHER" id="PTHR35526:SF3">
    <property type="entry name" value="ANTI-SIGMA-F FACTOR RSBW"/>
    <property type="match status" value="1"/>
</dbReference>
<evidence type="ECO:0000313" key="3">
    <source>
        <dbReference type="EMBL" id="KWX23221.1"/>
    </source>
</evidence>
<name>A0A132PLJ7_9MYCO</name>
<dbReference type="STRING" id="59750.AWC31_16305"/>
<evidence type="ECO:0000259" key="2">
    <source>
        <dbReference type="Pfam" id="PF13581"/>
    </source>
</evidence>
<sequence>MTDAAESANFSKVDITAAPERAAQVRHEFSDWLRRNFTLDPVKTSDVLLAVNEALANAAEFAYVGAAEPGVMHVRADYDRDAATLTVTVTDEGAWRISEKTEDPARGRGIPLMHALTDRAVIDSTAAGTQVSLQWQDISAIPTAVADVAAQNCGSRTT</sequence>
<evidence type="ECO:0000256" key="1">
    <source>
        <dbReference type="ARBA" id="ARBA00022527"/>
    </source>
</evidence>
<evidence type="ECO:0000313" key="4">
    <source>
        <dbReference type="Proteomes" id="UP000070612"/>
    </source>
</evidence>
<dbReference type="InterPro" id="IPR050267">
    <property type="entry name" value="Anti-sigma-factor_SerPK"/>
</dbReference>
<comment type="caution">
    <text evidence="3">The sequence shown here is derived from an EMBL/GenBank/DDBJ whole genome shotgun (WGS) entry which is preliminary data.</text>
</comment>
<dbReference type="PANTHER" id="PTHR35526">
    <property type="entry name" value="ANTI-SIGMA-F FACTOR RSBW-RELATED"/>
    <property type="match status" value="1"/>
</dbReference>
<dbReference type="CDD" id="cd16936">
    <property type="entry name" value="HATPase_RsbW-like"/>
    <property type="match status" value="1"/>
</dbReference>
<gene>
    <name evidence="3" type="ORF">AFM11_15470</name>
</gene>
<dbReference type="PATRIC" id="fig|59750.3.peg.7209"/>
<dbReference type="GO" id="GO:0004674">
    <property type="term" value="F:protein serine/threonine kinase activity"/>
    <property type="evidence" value="ECO:0007669"/>
    <property type="project" value="UniProtKB-KW"/>
</dbReference>
<keyword evidence="1" id="KW-0418">Kinase</keyword>
<dbReference type="AlphaFoldDB" id="A0A132PLJ7"/>
<dbReference type="RefSeq" id="WP_067850239.1">
    <property type="nucleotide sequence ID" value="NZ_LGTW01000009.1"/>
</dbReference>
<organism evidence="3 4">
    <name type="scientific">Mycolicibacterium wolinskyi</name>
    <dbReference type="NCBI Taxonomy" id="59750"/>
    <lineage>
        <taxon>Bacteria</taxon>
        <taxon>Bacillati</taxon>
        <taxon>Actinomycetota</taxon>
        <taxon>Actinomycetes</taxon>
        <taxon>Mycobacteriales</taxon>
        <taxon>Mycobacteriaceae</taxon>
        <taxon>Mycolicibacterium</taxon>
    </lineage>
</organism>